<evidence type="ECO:0000259" key="7">
    <source>
        <dbReference type="Pfam" id="PF00082"/>
    </source>
</evidence>
<comment type="caution">
    <text evidence="10">The sequence shown here is derived from an EMBL/GenBank/DDBJ whole genome shotgun (WGS) entry which is preliminary data.</text>
</comment>
<dbReference type="InterPro" id="IPR036852">
    <property type="entry name" value="Peptidase_S8/S53_dom_sf"/>
</dbReference>
<dbReference type="Pfam" id="PF05922">
    <property type="entry name" value="Inhibitor_I9"/>
    <property type="match status" value="1"/>
</dbReference>
<dbReference type="Gene3D" id="3.40.50.200">
    <property type="entry name" value="Peptidase S8/S53 domain"/>
    <property type="match status" value="2"/>
</dbReference>
<feature type="domain" description="PA" evidence="8">
    <location>
        <begin position="277"/>
        <end position="342"/>
    </location>
</feature>
<gene>
    <name evidence="10" type="ORF">KIW84_024961</name>
</gene>
<dbReference type="GO" id="GO:0048046">
    <property type="term" value="C:apoplast"/>
    <property type="evidence" value="ECO:0007669"/>
    <property type="project" value="UniProtKB-SubCell"/>
</dbReference>
<evidence type="ECO:0000256" key="5">
    <source>
        <dbReference type="ARBA" id="ARBA00022729"/>
    </source>
</evidence>
<dbReference type="GO" id="GO:0006508">
    <property type="term" value="P:proteolysis"/>
    <property type="evidence" value="ECO:0007669"/>
    <property type="project" value="InterPro"/>
</dbReference>
<evidence type="ECO:0000313" key="10">
    <source>
        <dbReference type="EMBL" id="KAI5439380.1"/>
    </source>
</evidence>
<dbReference type="GO" id="GO:0004252">
    <property type="term" value="F:serine-type endopeptidase activity"/>
    <property type="evidence" value="ECO:0007669"/>
    <property type="project" value="InterPro"/>
</dbReference>
<evidence type="ECO:0000256" key="3">
    <source>
        <dbReference type="ARBA" id="ARBA00011073"/>
    </source>
</evidence>
<evidence type="ECO:0000313" key="11">
    <source>
        <dbReference type="Proteomes" id="UP001058974"/>
    </source>
</evidence>
<dbReference type="Pfam" id="PF02225">
    <property type="entry name" value="PA"/>
    <property type="match status" value="1"/>
</dbReference>
<evidence type="ECO:0000256" key="1">
    <source>
        <dbReference type="ARBA" id="ARBA00002076"/>
    </source>
</evidence>
<dbReference type="EMBL" id="JAMSHJ010000002">
    <property type="protein sequence ID" value="KAI5439380.1"/>
    <property type="molecule type" value="Genomic_DNA"/>
</dbReference>
<dbReference type="InterPro" id="IPR037045">
    <property type="entry name" value="S8pro/Inhibitor_I9_sf"/>
</dbReference>
<keyword evidence="5" id="KW-0732">Signal</keyword>
<evidence type="ECO:0000259" key="9">
    <source>
        <dbReference type="Pfam" id="PF05922"/>
    </source>
</evidence>
<organism evidence="10 11">
    <name type="scientific">Pisum sativum</name>
    <name type="common">Garden pea</name>
    <name type="synonym">Lathyrus oleraceus</name>
    <dbReference type="NCBI Taxonomy" id="3888"/>
    <lineage>
        <taxon>Eukaryota</taxon>
        <taxon>Viridiplantae</taxon>
        <taxon>Streptophyta</taxon>
        <taxon>Embryophyta</taxon>
        <taxon>Tracheophyta</taxon>
        <taxon>Spermatophyta</taxon>
        <taxon>Magnoliopsida</taxon>
        <taxon>eudicotyledons</taxon>
        <taxon>Gunneridae</taxon>
        <taxon>Pentapetalae</taxon>
        <taxon>rosids</taxon>
        <taxon>fabids</taxon>
        <taxon>Fabales</taxon>
        <taxon>Fabaceae</taxon>
        <taxon>Papilionoideae</taxon>
        <taxon>50 kb inversion clade</taxon>
        <taxon>NPAAA clade</taxon>
        <taxon>Hologalegina</taxon>
        <taxon>IRL clade</taxon>
        <taxon>Fabeae</taxon>
        <taxon>Lathyrus</taxon>
    </lineage>
</organism>
<keyword evidence="4" id="KW-0052">Apoplast</keyword>
<dbReference type="Pfam" id="PF00082">
    <property type="entry name" value="Peptidase_S8"/>
    <property type="match status" value="1"/>
</dbReference>
<evidence type="ECO:0000259" key="8">
    <source>
        <dbReference type="Pfam" id="PF02225"/>
    </source>
</evidence>
<feature type="region of interest" description="Disordered" evidence="6">
    <location>
        <begin position="112"/>
        <end position="134"/>
    </location>
</feature>
<feature type="compositionally biased region" description="Basic and acidic residues" evidence="6">
    <location>
        <begin position="117"/>
        <end position="126"/>
    </location>
</feature>
<dbReference type="InterPro" id="IPR003137">
    <property type="entry name" value="PA_domain"/>
</dbReference>
<dbReference type="Proteomes" id="UP001058974">
    <property type="component" value="Chromosome 2"/>
</dbReference>
<feature type="domain" description="Peptidase S8/S53" evidence="7">
    <location>
        <begin position="78"/>
        <end position="384"/>
    </location>
</feature>
<dbReference type="InterPro" id="IPR010259">
    <property type="entry name" value="S8pro/Inhibitor_I9"/>
</dbReference>
<accession>A0A9D4YLH8</accession>
<dbReference type="PANTHER" id="PTHR10795">
    <property type="entry name" value="PROPROTEIN CONVERTASE SUBTILISIN/KEXIN"/>
    <property type="match status" value="1"/>
</dbReference>
<comment type="similarity">
    <text evidence="3">Belongs to the peptidase S8 family.</text>
</comment>
<evidence type="ECO:0000256" key="6">
    <source>
        <dbReference type="SAM" id="MobiDB-lite"/>
    </source>
</evidence>
<name>A0A9D4YLH8_PEA</name>
<dbReference type="Gramene" id="Psat02G0496100-T1">
    <property type="protein sequence ID" value="KAI5439380.1"/>
    <property type="gene ID" value="KIW84_024961"/>
</dbReference>
<sequence>MRWISPSAQILYTYDRVVHGFFTTLTVKKVQRLSNQSGILKISPDKKYQLFMTKSPQFLGLERIHATLPALSNKSIEDILVGVIETSIWPESKSFDDAGFYLKGFEADAGRPINTTKETRSPRDNYGHGTHTVSTTVGSPVRNASLFGYSSAAIDQAIADNVNVLSSLIGYPALEYYEDIVAIRAFAAMEHGIMISCAGGNSVPGSSGITNVAPWITKVGASTIDRDFPAYITLGNNQSYTGVSLYNCSSLPDTPVSFIYAGNASIHDYEEEGIPSECDSGYLAKEKVTGKIVMCESGITYGPEKGNTVKSLGALGRVLVNSAVEVEEWFADPHVLPTIIVKFIAAGTKFGVEVSPVVASFSSRGPSSITLQILKPNLIAPGVGVNILAAFTKNDSPTFISVPLCKLPRLEL</sequence>
<dbReference type="CDD" id="cd02120">
    <property type="entry name" value="PA_subtilisin_like"/>
    <property type="match status" value="1"/>
</dbReference>
<comment type="subcellular location">
    <subcellularLocation>
        <location evidence="2">Secreted</location>
        <location evidence="2">Extracellular space</location>
        <location evidence="2">Apoplast</location>
    </subcellularLocation>
</comment>
<dbReference type="GO" id="GO:0009610">
    <property type="term" value="P:response to symbiotic fungus"/>
    <property type="evidence" value="ECO:0007669"/>
    <property type="project" value="UniProtKB-ARBA"/>
</dbReference>
<evidence type="ECO:0000256" key="2">
    <source>
        <dbReference type="ARBA" id="ARBA00004271"/>
    </source>
</evidence>
<comment type="function">
    <text evidence="1">Required for arbuscular mycorrhiza (AM) development during AM symbiosis with AM fungi (e.g. Glomeromycota intraradices).</text>
</comment>
<reference evidence="10 11" key="1">
    <citation type="journal article" date="2022" name="Nat. Genet.">
        <title>Improved pea reference genome and pan-genome highlight genomic features and evolutionary characteristics.</title>
        <authorList>
            <person name="Yang T."/>
            <person name="Liu R."/>
            <person name="Luo Y."/>
            <person name="Hu S."/>
            <person name="Wang D."/>
            <person name="Wang C."/>
            <person name="Pandey M.K."/>
            <person name="Ge S."/>
            <person name="Xu Q."/>
            <person name="Li N."/>
            <person name="Li G."/>
            <person name="Huang Y."/>
            <person name="Saxena R.K."/>
            <person name="Ji Y."/>
            <person name="Li M."/>
            <person name="Yan X."/>
            <person name="He Y."/>
            <person name="Liu Y."/>
            <person name="Wang X."/>
            <person name="Xiang C."/>
            <person name="Varshney R.K."/>
            <person name="Ding H."/>
            <person name="Gao S."/>
            <person name="Zong X."/>
        </authorList>
    </citation>
    <scope>NUCLEOTIDE SEQUENCE [LARGE SCALE GENOMIC DNA]</scope>
    <source>
        <strain evidence="10 11">cv. Zhongwan 6</strain>
    </source>
</reference>
<dbReference type="Gene3D" id="3.30.70.80">
    <property type="entry name" value="Peptidase S8 propeptide/proteinase inhibitor I9"/>
    <property type="match status" value="1"/>
</dbReference>
<dbReference type="Gene3D" id="3.50.30.30">
    <property type="match status" value="1"/>
</dbReference>
<proteinExistence type="inferred from homology"/>
<dbReference type="InterPro" id="IPR000209">
    <property type="entry name" value="Peptidase_S8/S53_dom"/>
</dbReference>
<evidence type="ECO:0000256" key="4">
    <source>
        <dbReference type="ARBA" id="ARBA00022523"/>
    </source>
</evidence>
<keyword evidence="11" id="KW-1185">Reference proteome</keyword>
<dbReference type="AlphaFoldDB" id="A0A9D4YLH8"/>
<dbReference type="InterPro" id="IPR045051">
    <property type="entry name" value="SBT"/>
</dbReference>
<protein>
    <submittedName>
        <fullName evidence="10">Uncharacterized protein</fullName>
    </submittedName>
</protein>
<feature type="domain" description="Inhibitor I9" evidence="9">
    <location>
        <begin position="6"/>
        <end position="50"/>
    </location>
</feature>
<dbReference type="SUPFAM" id="SSF52743">
    <property type="entry name" value="Subtilisin-like"/>
    <property type="match status" value="1"/>
</dbReference>